<accession>A0ABN9B9L7</accession>
<sequence>MKFGGLYLLTRHTVGDFCTPCASSCTDPALSFYVAYHFVAELMLFPVVSTML</sequence>
<name>A0ABN9B9L7_9NEOB</name>
<gene>
    <name evidence="1" type="ORF">SPARVUS_LOCUS2444989</name>
</gene>
<evidence type="ECO:0000313" key="2">
    <source>
        <dbReference type="Proteomes" id="UP001162483"/>
    </source>
</evidence>
<comment type="caution">
    <text evidence="1">The sequence shown here is derived from an EMBL/GenBank/DDBJ whole genome shotgun (WGS) entry which is preliminary data.</text>
</comment>
<dbReference type="Proteomes" id="UP001162483">
    <property type="component" value="Unassembled WGS sequence"/>
</dbReference>
<reference evidence="1" key="1">
    <citation type="submission" date="2023-05" db="EMBL/GenBank/DDBJ databases">
        <authorList>
            <person name="Stuckert A."/>
        </authorList>
    </citation>
    <scope>NUCLEOTIDE SEQUENCE</scope>
</reference>
<proteinExistence type="predicted"/>
<dbReference type="EMBL" id="CATNWA010002982">
    <property type="protein sequence ID" value="CAI9544247.1"/>
    <property type="molecule type" value="Genomic_DNA"/>
</dbReference>
<keyword evidence="2" id="KW-1185">Reference proteome</keyword>
<evidence type="ECO:0000313" key="1">
    <source>
        <dbReference type="EMBL" id="CAI9544247.1"/>
    </source>
</evidence>
<protein>
    <submittedName>
        <fullName evidence="1">Uncharacterized protein</fullName>
    </submittedName>
</protein>
<organism evidence="1 2">
    <name type="scientific">Staurois parvus</name>
    <dbReference type="NCBI Taxonomy" id="386267"/>
    <lineage>
        <taxon>Eukaryota</taxon>
        <taxon>Metazoa</taxon>
        <taxon>Chordata</taxon>
        <taxon>Craniata</taxon>
        <taxon>Vertebrata</taxon>
        <taxon>Euteleostomi</taxon>
        <taxon>Amphibia</taxon>
        <taxon>Batrachia</taxon>
        <taxon>Anura</taxon>
        <taxon>Neobatrachia</taxon>
        <taxon>Ranoidea</taxon>
        <taxon>Ranidae</taxon>
        <taxon>Staurois</taxon>
    </lineage>
</organism>